<protein>
    <submittedName>
        <fullName evidence="1">Uroporphyrinogen-III decarboxylase</fullName>
    </submittedName>
</protein>
<sequence length="373" mass="42470">MNQNVFSPEERLYAAISHQKSDRISCAPLIESYAARFAAISNHDFLYDEEKAFAALAAIKAAYPLWDIRRSIYFIHHGSLQNKIGLLKSKMPGVDLPEDYEYQVVEYEAMSREDYRIIIDKGYKEYIQTFFFRAFRTSKEQIALAEEDLLNLHRKEKESAEALGQVYLYGAHINFPVAYFTTLRSFPEFIRDTYKAPELLCEAISIATDDAIAECIDLVGKTGIPRAFVGINRISSQFFSYGAFEKFVWPYLERFVLKLIEHGITPILHLDNDWTRNLAYFQTFPPNKIILELDGSTDIFLAKKLLGGRICLLGDVPASRFVLGTPEEITRICQKLLGEIGSDGGFILSSGCTLPYNARHENVAAFFHALESF</sequence>
<organism evidence="1 2">
    <name type="scientific">Anoxybacterium hadale</name>
    <dbReference type="NCBI Taxonomy" id="3408580"/>
    <lineage>
        <taxon>Bacteria</taxon>
        <taxon>Bacillati</taxon>
        <taxon>Bacillota</taxon>
        <taxon>Clostridia</taxon>
        <taxon>Peptostreptococcales</taxon>
        <taxon>Anaerovoracaceae</taxon>
        <taxon>Anoxybacterium</taxon>
    </lineage>
</organism>
<accession>A0ACD1AC26</accession>
<dbReference type="Proteomes" id="UP000594014">
    <property type="component" value="Chromosome"/>
</dbReference>
<gene>
    <name evidence="1" type="ORF">FRZ06_10455</name>
</gene>
<dbReference type="EMBL" id="CP042469">
    <property type="protein sequence ID" value="QOX63736.1"/>
    <property type="molecule type" value="Genomic_DNA"/>
</dbReference>
<keyword evidence="2" id="KW-1185">Reference proteome</keyword>
<proteinExistence type="predicted"/>
<evidence type="ECO:0000313" key="2">
    <source>
        <dbReference type="Proteomes" id="UP000594014"/>
    </source>
</evidence>
<reference evidence="1" key="1">
    <citation type="submission" date="2019-08" db="EMBL/GenBank/DDBJ databases">
        <title>Genome sequence of Clostridiales bacterium MT110.</title>
        <authorList>
            <person name="Cao J."/>
        </authorList>
    </citation>
    <scope>NUCLEOTIDE SEQUENCE</scope>
    <source>
        <strain evidence="1">MT110</strain>
    </source>
</reference>
<name>A0ACD1AC26_9FIRM</name>
<evidence type="ECO:0000313" key="1">
    <source>
        <dbReference type="EMBL" id="QOX63736.1"/>
    </source>
</evidence>